<dbReference type="PANTHER" id="PTHR31793">
    <property type="entry name" value="4-HYDROXYBENZOYL-COA THIOESTERASE FAMILY MEMBER"/>
    <property type="match status" value="1"/>
</dbReference>
<dbReference type="GO" id="GO:0047617">
    <property type="term" value="F:fatty acyl-CoA hydrolase activity"/>
    <property type="evidence" value="ECO:0007669"/>
    <property type="project" value="TreeGrafter"/>
</dbReference>
<dbReference type="InterPro" id="IPR029069">
    <property type="entry name" value="HotDog_dom_sf"/>
</dbReference>
<protein>
    <submittedName>
        <fullName evidence="3">Acyl-CoA thioesterase</fullName>
    </submittedName>
</protein>
<accession>A0A5D0MHH4</accession>
<dbReference type="SUPFAM" id="SSF54637">
    <property type="entry name" value="Thioesterase/thiol ester dehydrase-isomerase"/>
    <property type="match status" value="1"/>
</dbReference>
<dbReference type="Gene3D" id="3.10.129.10">
    <property type="entry name" value="Hotdog Thioesterase"/>
    <property type="match status" value="1"/>
</dbReference>
<evidence type="ECO:0000313" key="4">
    <source>
        <dbReference type="Proteomes" id="UP000324143"/>
    </source>
</evidence>
<keyword evidence="2" id="KW-0378">Hydrolase</keyword>
<reference evidence="3" key="1">
    <citation type="submission" date="2019-08" db="EMBL/GenBank/DDBJ databases">
        <title>Genomic characterization of a novel candidate phylum (ARYD3) from a high temperature, high salinity tertiary oil reservoir in north central Oklahoma, USA.</title>
        <authorList>
            <person name="Youssef N.H."/>
            <person name="Yadav A."/>
            <person name="Elshahed M.S."/>
        </authorList>
    </citation>
    <scope>NUCLEOTIDE SEQUENCE [LARGE SCALE GENOMIC DNA]</scope>
    <source>
        <strain evidence="3">ARYD3</strain>
    </source>
</reference>
<name>A0A5D0MHH4_9BACT</name>
<dbReference type="CDD" id="cd00586">
    <property type="entry name" value="4HBT"/>
    <property type="match status" value="1"/>
</dbReference>
<dbReference type="Proteomes" id="UP000324143">
    <property type="component" value="Unassembled WGS sequence"/>
</dbReference>
<evidence type="ECO:0000256" key="1">
    <source>
        <dbReference type="ARBA" id="ARBA00005953"/>
    </source>
</evidence>
<dbReference type="AlphaFoldDB" id="A0A5D0MHH4"/>
<keyword evidence="4" id="KW-1185">Reference proteome</keyword>
<comment type="caution">
    <text evidence="3">The sequence shown here is derived from an EMBL/GenBank/DDBJ whole genome shotgun (WGS) entry which is preliminary data.</text>
</comment>
<organism evidence="3 4">
    <name type="scientific">Candidatus Mcinerneyibacterium aminivorans</name>
    <dbReference type="NCBI Taxonomy" id="2703815"/>
    <lineage>
        <taxon>Bacteria</taxon>
        <taxon>Candidatus Macinerneyibacteriota</taxon>
        <taxon>Candidatus Mcinerneyibacteria</taxon>
        <taxon>Candidatus Mcinerneyibacteriales</taxon>
        <taxon>Candidatus Mcinerneyibacteriaceae</taxon>
        <taxon>Candidatus Mcinerneyibacterium</taxon>
    </lineage>
</organism>
<dbReference type="PIRSF" id="PIRSF003230">
    <property type="entry name" value="YbgC"/>
    <property type="match status" value="1"/>
</dbReference>
<dbReference type="InterPro" id="IPR050563">
    <property type="entry name" value="4-hydroxybenzoyl-CoA_TE"/>
</dbReference>
<evidence type="ECO:0000256" key="2">
    <source>
        <dbReference type="ARBA" id="ARBA00022801"/>
    </source>
</evidence>
<dbReference type="PANTHER" id="PTHR31793:SF27">
    <property type="entry name" value="NOVEL THIOESTERASE SUPERFAMILY DOMAIN AND SAPOSIN A-TYPE DOMAIN CONTAINING PROTEIN (0610012H03RIK)"/>
    <property type="match status" value="1"/>
</dbReference>
<proteinExistence type="inferred from homology"/>
<dbReference type="NCBIfam" id="TIGR00051">
    <property type="entry name" value="YbgC/FadM family acyl-CoA thioesterase"/>
    <property type="match status" value="1"/>
</dbReference>
<comment type="similarity">
    <text evidence="1">Belongs to the 4-hydroxybenzoyl-CoA thioesterase family.</text>
</comment>
<gene>
    <name evidence="3" type="ORF">FXF47_07995</name>
</gene>
<dbReference type="Pfam" id="PF13279">
    <property type="entry name" value="4HBT_2"/>
    <property type="match status" value="1"/>
</dbReference>
<evidence type="ECO:0000313" key="3">
    <source>
        <dbReference type="EMBL" id="TYB30708.1"/>
    </source>
</evidence>
<dbReference type="InterPro" id="IPR006684">
    <property type="entry name" value="YbgC/YbaW"/>
</dbReference>
<dbReference type="EMBL" id="VSIX01000089">
    <property type="protein sequence ID" value="TYB30708.1"/>
    <property type="molecule type" value="Genomic_DNA"/>
</dbReference>
<sequence>MKLKTEYRVIYGDTDQMGVVYNANYLKMFERGRNEFFRQLNFSYRKLEKNHDILLPVVESYCKYLKGARYDDLLEIITEVVSLNPVKIKFEYEIRRESEIVAEGYTLHVFMKNNKIHRLDKDVYNNLKNLISNQK</sequence>